<dbReference type="OrthoDB" id="9802344at2"/>
<dbReference type="InterPro" id="IPR036388">
    <property type="entry name" value="WH-like_DNA-bd_sf"/>
</dbReference>
<dbReference type="PROSITE" id="PS01332">
    <property type="entry name" value="HTH_RRF2_1"/>
    <property type="match status" value="1"/>
</dbReference>
<dbReference type="PROSITE" id="PS51197">
    <property type="entry name" value="HTH_RRF2_2"/>
    <property type="match status" value="1"/>
</dbReference>
<dbReference type="GO" id="GO:0005829">
    <property type="term" value="C:cytosol"/>
    <property type="evidence" value="ECO:0007669"/>
    <property type="project" value="TreeGrafter"/>
</dbReference>
<protein>
    <submittedName>
        <fullName evidence="2">Transcriptional regulator, BadM/Rrf2 family</fullName>
    </submittedName>
</protein>
<dbReference type="GO" id="GO:0003677">
    <property type="term" value="F:DNA binding"/>
    <property type="evidence" value="ECO:0007669"/>
    <property type="project" value="UniProtKB-KW"/>
</dbReference>
<dbReference type="Pfam" id="PF02082">
    <property type="entry name" value="Rrf2"/>
    <property type="match status" value="1"/>
</dbReference>
<keyword evidence="1" id="KW-0238">DNA-binding</keyword>
<evidence type="ECO:0000313" key="2">
    <source>
        <dbReference type="EMBL" id="ABG57489.1"/>
    </source>
</evidence>
<dbReference type="RefSeq" id="WP_011583605.1">
    <property type="nucleotide sequence ID" value="NC_008255.1"/>
</dbReference>
<evidence type="ECO:0000313" key="3">
    <source>
        <dbReference type="Proteomes" id="UP000001822"/>
    </source>
</evidence>
<dbReference type="InterPro" id="IPR030489">
    <property type="entry name" value="TR_Rrf2-type_CS"/>
</dbReference>
<dbReference type="InterPro" id="IPR036390">
    <property type="entry name" value="WH_DNA-bd_sf"/>
</dbReference>
<gene>
    <name evidence="2" type="ordered locus">CHU_0197</name>
</gene>
<dbReference type="EMBL" id="CP000383">
    <property type="protein sequence ID" value="ABG57489.1"/>
    <property type="molecule type" value="Genomic_DNA"/>
</dbReference>
<evidence type="ECO:0000256" key="1">
    <source>
        <dbReference type="ARBA" id="ARBA00023125"/>
    </source>
</evidence>
<proteinExistence type="predicted"/>
<reference evidence="2 3" key="1">
    <citation type="journal article" date="2007" name="Appl. Environ. Microbiol.">
        <title>Genome sequence of the cellulolytic gliding bacterium Cytophaga hutchinsonii.</title>
        <authorList>
            <person name="Xie G."/>
            <person name="Bruce D.C."/>
            <person name="Challacombe J.F."/>
            <person name="Chertkov O."/>
            <person name="Detter J.C."/>
            <person name="Gilna P."/>
            <person name="Han C.S."/>
            <person name="Lucas S."/>
            <person name="Misra M."/>
            <person name="Myers G.L."/>
            <person name="Richardson P."/>
            <person name="Tapia R."/>
            <person name="Thayer N."/>
            <person name="Thompson L.S."/>
            <person name="Brettin T.S."/>
            <person name="Henrissat B."/>
            <person name="Wilson D.B."/>
            <person name="McBride M.J."/>
        </authorList>
    </citation>
    <scope>NUCLEOTIDE SEQUENCE [LARGE SCALE GENOMIC DNA]</scope>
    <source>
        <strain evidence="3">ATCC 33406 / DSM 1761 / CIP 103989 / NBRC 15051 / NCIMB 9469 / D465</strain>
    </source>
</reference>
<name>A0A6N4SMJ0_CYTH3</name>
<accession>A0A6N4SMJ0</accession>
<dbReference type="AlphaFoldDB" id="A0A6N4SMJ0"/>
<dbReference type="Proteomes" id="UP000001822">
    <property type="component" value="Chromosome"/>
</dbReference>
<dbReference type="InterPro" id="IPR000944">
    <property type="entry name" value="Tscrpt_reg_Rrf2"/>
</dbReference>
<dbReference type="NCBIfam" id="TIGR00738">
    <property type="entry name" value="rrf2_super"/>
    <property type="match status" value="1"/>
</dbReference>
<sequence>MLSKKAKYALKALLFLSKNTDRGVVLIAEISETEGIPKKFLEQILLELKKQGILQSKRGKEGGYFLGKPANEIGIGQVVRIIDGPLAPIPCVSKMAYRRCDECIDEKTCEIRNLFLQVRDATIEILDKTSLSDLEQKNIL</sequence>
<organism evidence="2 3">
    <name type="scientific">Cytophaga hutchinsonii (strain ATCC 33406 / DSM 1761 / CIP 103989 / NBRC 15051 / NCIMB 9469 / D465)</name>
    <dbReference type="NCBI Taxonomy" id="269798"/>
    <lineage>
        <taxon>Bacteria</taxon>
        <taxon>Pseudomonadati</taxon>
        <taxon>Bacteroidota</taxon>
        <taxon>Cytophagia</taxon>
        <taxon>Cytophagales</taxon>
        <taxon>Cytophagaceae</taxon>
        <taxon>Cytophaga</taxon>
    </lineage>
</organism>
<keyword evidence="3" id="KW-1185">Reference proteome</keyword>
<dbReference type="GO" id="GO:0003700">
    <property type="term" value="F:DNA-binding transcription factor activity"/>
    <property type="evidence" value="ECO:0007669"/>
    <property type="project" value="TreeGrafter"/>
</dbReference>
<dbReference type="PANTHER" id="PTHR33221:SF5">
    <property type="entry name" value="HTH-TYPE TRANSCRIPTIONAL REGULATOR ISCR"/>
    <property type="match status" value="1"/>
</dbReference>
<dbReference type="Gene3D" id="1.10.10.10">
    <property type="entry name" value="Winged helix-like DNA-binding domain superfamily/Winged helix DNA-binding domain"/>
    <property type="match status" value="1"/>
</dbReference>
<dbReference type="KEGG" id="chu:CHU_0197"/>
<dbReference type="PANTHER" id="PTHR33221">
    <property type="entry name" value="WINGED HELIX-TURN-HELIX TRANSCRIPTIONAL REGULATOR, RRF2 FAMILY"/>
    <property type="match status" value="1"/>
</dbReference>
<dbReference type="SUPFAM" id="SSF46785">
    <property type="entry name" value="Winged helix' DNA-binding domain"/>
    <property type="match status" value="1"/>
</dbReference>